<evidence type="ECO:0000313" key="4">
    <source>
        <dbReference type="Proteomes" id="UP000676079"/>
    </source>
</evidence>
<dbReference type="Proteomes" id="UP000676079">
    <property type="component" value="Chromosome"/>
</dbReference>
<protein>
    <recommendedName>
        <fullName evidence="2">TadE-like domain-containing protein</fullName>
    </recommendedName>
</protein>
<reference evidence="3 4" key="1">
    <citation type="submission" date="2021-05" db="EMBL/GenBank/DDBJ databases">
        <title>Direct Submission.</title>
        <authorList>
            <person name="Li K."/>
            <person name="Gao J."/>
        </authorList>
    </citation>
    <scope>NUCLEOTIDE SEQUENCE [LARGE SCALE GENOMIC DNA]</scope>
    <source>
        <strain evidence="3 4">Mg02</strain>
    </source>
</reference>
<keyword evidence="1" id="KW-0472">Membrane</keyword>
<dbReference type="RefSeq" id="WP_220563721.1">
    <property type="nucleotide sequence ID" value="NZ_CP074133.1"/>
</dbReference>
<evidence type="ECO:0000259" key="2">
    <source>
        <dbReference type="Pfam" id="PF07811"/>
    </source>
</evidence>
<dbReference type="Pfam" id="PF07811">
    <property type="entry name" value="TadE"/>
    <property type="match status" value="1"/>
</dbReference>
<organism evidence="3 4">
    <name type="scientific">Nocardiopsis changdeensis</name>
    <dbReference type="NCBI Taxonomy" id="2831969"/>
    <lineage>
        <taxon>Bacteria</taxon>
        <taxon>Bacillati</taxon>
        <taxon>Actinomycetota</taxon>
        <taxon>Actinomycetes</taxon>
        <taxon>Streptosporangiales</taxon>
        <taxon>Nocardiopsidaceae</taxon>
        <taxon>Nocardiopsis</taxon>
    </lineage>
</organism>
<keyword evidence="1" id="KW-1133">Transmembrane helix</keyword>
<gene>
    <name evidence="3" type="ORF">KGD84_30055</name>
</gene>
<dbReference type="InterPro" id="IPR012495">
    <property type="entry name" value="TadE-like_dom"/>
</dbReference>
<sequence length="121" mass="12651">MGGDDRGSAEPLFVLPLVFVMVLAVVQVGLWAHAQHRAQVIAAQALAAARSFDGTVHQAREQAARAEEQLGGGILQGTEVEVERRPEAAQVRVSGRAVSLVPGVGVPVSSEITGPVERLVP</sequence>
<name>A0ABX8BJT7_9ACTN</name>
<accession>A0ABX8BJT7</accession>
<proteinExistence type="predicted"/>
<feature type="domain" description="TadE-like" evidence="2">
    <location>
        <begin position="13"/>
        <end position="45"/>
    </location>
</feature>
<dbReference type="EMBL" id="CP074133">
    <property type="protein sequence ID" value="QUX22505.1"/>
    <property type="molecule type" value="Genomic_DNA"/>
</dbReference>
<feature type="transmembrane region" description="Helical" evidence="1">
    <location>
        <begin position="12"/>
        <end position="32"/>
    </location>
</feature>
<keyword evidence="1" id="KW-0812">Transmembrane</keyword>
<keyword evidence="4" id="KW-1185">Reference proteome</keyword>
<evidence type="ECO:0000313" key="3">
    <source>
        <dbReference type="EMBL" id="QUX22505.1"/>
    </source>
</evidence>
<evidence type="ECO:0000256" key="1">
    <source>
        <dbReference type="SAM" id="Phobius"/>
    </source>
</evidence>